<keyword evidence="4" id="KW-1185">Reference proteome</keyword>
<evidence type="ECO:0000313" key="4">
    <source>
        <dbReference type="Proteomes" id="UP001154282"/>
    </source>
</evidence>
<comment type="caution">
    <text evidence="3">The sequence shown here is derived from an EMBL/GenBank/DDBJ whole genome shotgun (WGS) entry which is preliminary data.</text>
</comment>
<reference evidence="3" key="1">
    <citation type="submission" date="2022-08" db="EMBL/GenBank/DDBJ databases">
        <authorList>
            <person name="Gutierrez-Valencia J."/>
        </authorList>
    </citation>
    <scope>NUCLEOTIDE SEQUENCE</scope>
</reference>
<organism evidence="3 4">
    <name type="scientific">Linum tenue</name>
    <dbReference type="NCBI Taxonomy" id="586396"/>
    <lineage>
        <taxon>Eukaryota</taxon>
        <taxon>Viridiplantae</taxon>
        <taxon>Streptophyta</taxon>
        <taxon>Embryophyta</taxon>
        <taxon>Tracheophyta</taxon>
        <taxon>Spermatophyta</taxon>
        <taxon>Magnoliopsida</taxon>
        <taxon>eudicotyledons</taxon>
        <taxon>Gunneridae</taxon>
        <taxon>Pentapetalae</taxon>
        <taxon>rosids</taxon>
        <taxon>fabids</taxon>
        <taxon>Malpighiales</taxon>
        <taxon>Linaceae</taxon>
        <taxon>Linum</taxon>
    </lineage>
</organism>
<dbReference type="PANTHER" id="PTHR46033">
    <property type="entry name" value="PROTEIN MAIN-LIKE 2"/>
    <property type="match status" value="1"/>
</dbReference>
<accession>A0AAV0LE44</accession>
<protein>
    <recommendedName>
        <fullName evidence="2">Aminotransferase-like plant mobile domain-containing protein</fullName>
    </recommendedName>
</protein>
<dbReference type="EMBL" id="CAMGYJ010000006">
    <property type="protein sequence ID" value="CAI0432516.1"/>
    <property type="molecule type" value="Genomic_DNA"/>
</dbReference>
<feature type="region of interest" description="Disordered" evidence="1">
    <location>
        <begin position="87"/>
        <end position="106"/>
    </location>
</feature>
<dbReference type="InterPro" id="IPR019557">
    <property type="entry name" value="AminoTfrase-like_pln_mobile"/>
</dbReference>
<sequence>IRHFNGIKIDRQLITTLVERWRKETHCFNFHEGECTITLKDIAILTDLPIDGYVICVDSTPPAKVVANMSGWEHFIWSVTGLVPPEKGDHDRGGHSVGSVSTELKL</sequence>
<proteinExistence type="predicted"/>
<gene>
    <name evidence="3" type="ORF">LITE_LOCUS23484</name>
</gene>
<evidence type="ECO:0000259" key="2">
    <source>
        <dbReference type="Pfam" id="PF10536"/>
    </source>
</evidence>
<evidence type="ECO:0000313" key="3">
    <source>
        <dbReference type="EMBL" id="CAI0432516.1"/>
    </source>
</evidence>
<dbReference type="GO" id="GO:0010073">
    <property type="term" value="P:meristem maintenance"/>
    <property type="evidence" value="ECO:0007669"/>
    <property type="project" value="InterPro"/>
</dbReference>
<dbReference type="AlphaFoldDB" id="A0AAV0LE44"/>
<dbReference type="InterPro" id="IPR044824">
    <property type="entry name" value="MAIN-like"/>
</dbReference>
<dbReference type="Pfam" id="PF10536">
    <property type="entry name" value="PMD"/>
    <property type="match status" value="1"/>
</dbReference>
<feature type="domain" description="Aminotransferase-like plant mobile" evidence="2">
    <location>
        <begin position="6"/>
        <end position="73"/>
    </location>
</feature>
<dbReference type="PANTHER" id="PTHR46033:SF8">
    <property type="entry name" value="PROTEIN MAINTENANCE OF MERISTEMS-LIKE"/>
    <property type="match status" value="1"/>
</dbReference>
<dbReference type="Proteomes" id="UP001154282">
    <property type="component" value="Unassembled WGS sequence"/>
</dbReference>
<evidence type="ECO:0000256" key="1">
    <source>
        <dbReference type="SAM" id="MobiDB-lite"/>
    </source>
</evidence>
<name>A0AAV0LE44_9ROSI</name>
<feature type="non-terminal residue" evidence="3">
    <location>
        <position position="1"/>
    </location>
</feature>